<accession>A0A3M6U8S9</accession>
<dbReference type="Proteomes" id="UP000275408">
    <property type="component" value="Unassembled WGS sequence"/>
</dbReference>
<keyword evidence="1" id="KW-0812">Transmembrane</keyword>
<gene>
    <name evidence="2" type="ORF">pdam_00002930</name>
</gene>
<organism evidence="2 3">
    <name type="scientific">Pocillopora damicornis</name>
    <name type="common">Cauliflower coral</name>
    <name type="synonym">Millepora damicornis</name>
    <dbReference type="NCBI Taxonomy" id="46731"/>
    <lineage>
        <taxon>Eukaryota</taxon>
        <taxon>Metazoa</taxon>
        <taxon>Cnidaria</taxon>
        <taxon>Anthozoa</taxon>
        <taxon>Hexacorallia</taxon>
        <taxon>Scleractinia</taxon>
        <taxon>Astrocoeniina</taxon>
        <taxon>Pocilloporidae</taxon>
        <taxon>Pocillopora</taxon>
    </lineage>
</organism>
<name>A0A3M6U8S9_POCDA</name>
<reference evidence="2 3" key="1">
    <citation type="journal article" date="2018" name="Sci. Rep.">
        <title>Comparative analysis of the Pocillopora damicornis genome highlights role of immune system in coral evolution.</title>
        <authorList>
            <person name="Cunning R."/>
            <person name="Bay R.A."/>
            <person name="Gillette P."/>
            <person name="Baker A.C."/>
            <person name="Traylor-Knowles N."/>
        </authorList>
    </citation>
    <scope>NUCLEOTIDE SEQUENCE [LARGE SCALE GENOMIC DNA]</scope>
    <source>
        <strain evidence="2">RSMAS</strain>
        <tissue evidence="2">Whole animal</tissue>
    </source>
</reference>
<keyword evidence="1" id="KW-0472">Membrane</keyword>
<evidence type="ECO:0000313" key="3">
    <source>
        <dbReference type="Proteomes" id="UP000275408"/>
    </source>
</evidence>
<comment type="caution">
    <text evidence="2">The sequence shown here is derived from an EMBL/GenBank/DDBJ whole genome shotgun (WGS) entry which is preliminary data.</text>
</comment>
<dbReference type="EMBL" id="RCHS01002011">
    <property type="protein sequence ID" value="RMX50085.1"/>
    <property type="molecule type" value="Genomic_DNA"/>
</dbReference>
<sequence length="87" mass="9996">MDSSLHNHNLYSTSILDPSDSWRVFKTEFMGAVPYSDELFYPILFGCAITVILFPLIGPLHQSAFNVYYRFRVCYYDEGDNNTGKEG</sequence>
<keyword evidence="1" id="KW-1133">Transmembrane helix</keyword>
<dbReference type="AlphaFoldDB" id="A0A3M6U8S9"/>
<evidence type="ECO:0000313" key="2">
    <source>
        <dbReference type="EMBL" id="RMX50085.1"/>
    </source>
</evidence>
<feature type="transmembrane region" description="Helical" evidence="1">
    <location>
        <begin position="39"/>
        <end position="60"/>
    </location>
</feature>
<proteinExistence type="predicted"/>
<evidence type="ECO:0000256" key="1">
    <source>
        <dbReference type="SAM" id="Phobius"/>
    </source>
</evidence>
<keyword evidence="3" id="KW-1185">Reference proteome</keyword>
<protein>
    <submittedName>
        <fullName evidence="2">Uncharacterized protein</fullName>
    </submittedName>
</protein>